<dbReference type="RefSeq" id="WP_149390084.1">
    <property type="nucleotide sequence ID" value="NZ_SMRS01000002.1"/>
</dbReference>
<dbReference type="PANTHER" id="PTHR43750">
    <property type="entry name" value="UDP-GLUCOSE 6-DEHYDROGENASE TUAD"/>
    <property type="match status" value="1"/>
</dbReference>
<feature type="binding site" evidence="5">
    <location>
        <position position="115"/>
    </location>
    <ligand>
        <name>NAD(+)</name>
        <dbReference type="ChEBI" id="CHEBI:57540"/>
    </ligand>
</feature>
<dbReference type="GO" id="GO:0051287">
    <property type="term" value="F:NAD binding"/>
    <property type="evidence" value="ECO:0007669"/>
    <property type="project" value="InterPro"/>
</dbReference>
<feature type="binding site" evidence="5">
    <location>
        <position position="145"/>
    </location>
    <ligand>
        <name>NAD(+)</name>
        <dbReference type="ChEBI" id="CHEBI:57540"/>
    </ligand>
</feature>
<comment type="catalytic activity">
    <reaction evidence="3">
        <text>UDP-alpha-D-glucose + 2 NAD(+) + H2O = UDP-alpha-D-glucuronate + 2 NADH + 3 H(+)</text>
        <dbReference type="Rhea" id="RHEA:23596"/>
        <dbReference type="ChEBI" id="CHEBI:15377"/>
        <dbReference type="ChEBI" id="CHEBI:15378"/>
        <dbReference type="ChEBI" id="CHEBI:57540"/>
        <dbReference type="ChEBI" id="CHEBI:57945"/>
        <dbReference type="ChEBI" id="CHEBI:58052"/>
        <dbReference type="ChEBI" id="CHEBI:58885"/>
        <dbReference type="EC" id="1.1.1.22"/>
    </reaction>
</comment>
<name>A0A5A9W4R6_9GAMM</name>
<dbReference type="NCBIfam" id="TIGR03026">
    <property type="entry name" value="NDP-sugDHase"/>
    <property type="match status" value="1"/>
</dbReference>
<keyword evidence="2 3" id="KW-0560">Oxidoreductase</keyword>
<evidence type="ECO:0000256" key="1">
    <source>
        <dbReference type="ARBA" id="ARBA00015132"/>
    </source>
</evidence>
<dbReference type="GO" id="GO:0000271">
    <property type="term" value="P:polysaccharide biosynthetic process"/>
    <property type="evidence" value="ECO:0007669"/>
    <property type="project" value="InterPro"/>
</dbReference>
<proteinExistence type="inferred from homology"/>
<evidence type="ECO:0000313" key="8">
    <source>
        <dbReference type="Proteomes" id="UP000325302"/>
    </source>
</evidence>
<feature type="binding site" evidence="4">
    <location>
        <position position="313"/>
    </location>
    <ligand>
        <name>substrate</name>
    </ligand>
</feature>
<feature type="domain" description="UDP-glucose/GDP-mannose dehydrogenase C-terminal" evidence="6">
    <location>
        <begin position="306"/>
        <end position="410"/>
    </location>
</feature>
<dbReference type="InterPro" id="IPR014027">
    <property type="entry name" value="UDP-Glc/GDP-Man_DH_C"/>
</dbReference>
<dbReference type="Gene3D" id="1.20.5.100">
    <property type="entry name" value="Cytochrome c1, transmembrane anchor, C-terminal"/>
    <property type="match status" value="1"/>
</dbReference>
<dbReference type="SUPFAM" id="SSF48179">
    <property type="entry name" value="6-phosphogluconate dehydrogenase C-terminal domain-like"/>
    <property type="match status" value="1"/>
</dbReference>
<keyword evidence="8" id="KW-1185">Reference proteome</keyword>
<dbReference type="InterPro" id="IPR017476">
    <property type="entry name" value="UDP-Glc/GDP-Man"/>
</dbReference>
<protein>
    <recommendedName>
        <fullName evidence="1 3">UDP-glucose 6-dehydrogenase</fullName>
        <ecNumber evidence="3">1.1.1.22</ecNumber>
    </recommendedName>
</protein>
<dbReference type="SUPFAM" id="SSF51735">
    <property type="entry name" value="NAD(P)-binding Rossmann-fold domains"/>
    <property type="match status" value="1"/>
</dbReference>
<organism evidence="7 8">
    <name type="scientific">Nitrincola tapanii</name>
    <dbReference type="NCBI Taxonomy" id="1708751"/>
    <lineage>
        <taxon>Bacteria</taxon>
        <taxon>Pseudomonadati</taxon>
        <taxon>Pseudomonadota</taxon>
        <taxon>Gammaproteobacteria</taxon>
        <taxon>Oceanospirillales</taxon>
        <taxon>Oceanospirillaceae</taxon>
        <taxon>Nitrincola</taxon>
    </lineage>
</organism>
<dbReference type="EMBL" id="SMRS01000002">
    <property type="protein sequence ID" value="KAA0875780.1"/>
    <property type="molecule type" value="Genomic_DNA"/>
</dbReference>
<dbReference type="Pfam" id="PF03720">
    <property type="entry name" value="UDPG_MGDP_dh_C"/>
    <property type="match status" value="1"/>
</dbReference>
<dbReference type="Gene3D" id="3.40.50.720">
    <property type="entry name" value="NAD(P)-binding Rossmann-like Domain"/>
    <property type="match status" value="2"/>
</dbReference>
<dbReference type="InterPro" id="IPR036220">
    <property type="entry name" value="UDP-Glc/GDP-Man_DH_C_sf"/>
</dbReference>
<dbReference type="InterPro" id="IPR008927">
    <property type="entry name" value="6-PGluconate_DH-like_C_sf"/>
</dbReference>
<reference evidence="7 8" key="1">
    <citation type="submission" date="2019-03" db="EMBL/GenBank/DDBJ databases">
        <title>Nitrincola sp. nov. isolated from an Indian soda lake.</title>
        <authorList>
            <person name="Joshi A."/>
            <person name="Thite S.V."/>
            <person name="Joseph N."/>
            <person name="Dhotre D."/>
            <person name="Moorthy M."/>
            <person name="Shouche Y.S."/>
        </authorList>
    </citation>
    <scope>NUCLEOTIDE SEQUENCE [LARGE SCALE GENOMIC DNA]</scope>
    <source>
        <strain evidence="7 8">MEB193</strain>
    </source>
</reference>
<evidence type="ECO:0000256" key="3">
    <source>
        <dbReference type="PIRNR" id="PIRNR000124"/>
    </source>
</evidence>
<evidence type="ECO:0000256" key="4">
    <source>
        <dbReference type="PIRSR" id="PIRSR500134-2"/>
    </source>
</evidence>
<feature type="binding site" evidence="5">
    <location>
        <position position="256"/>
    </location>
    <ligand>
        <name>NAD(+)</name>
        <dbReference type="ChEBI" id="CHEBI:57540"/>
    </ligand>
</feature>
<dbReference type="OrthoDB" id="9803238at2"/>
<evidence type="ECO:0000259" key="6">
    <source>
        <dbReference type="SMART" id="SM00984"/>
    </source>
</evidence>
<dbReference type="AlphaFoldDB" id="A0A5A9W4R6"/>
<dbReference type="SMART" id="SM00984">
    <property type="entry name" value="UDPG_MGDP_dh_C"/>
    <property type="match status" value="1"/>
</dbReference>
<dbReference type="GO" id="GO:0003979">
    <property type="term" value="F:UDP-glucose 6-dehydrogenase activity"/>
    <property type="evidence" value="ECO:0007669"/>
    <property type="project" value="UniProtKB-EC"/>
</dbReference>
<dbReference type="InterPro" id="IPR014026">
    <property type="entry name" value="UDP-Glc/GDP-Man_DH_dimer"/>
</dbReference>
<dbReference type="Proteomes" id="UP000325302">
    <property type="component" value="Unassembled WGS sequence"/>
</dbReference>
<comment type="similarity">
    <text evidence="3">Belongs to the UDP-glucose/GDP-mannose dehydrogenase family.</text>
</comment>
<evidence type="ECO:0000313" key="7">
    <source>
        <dbReference type="EMBL" id="KAA0875780.1"/>
    </source>
</evidence>
<dbReference type="PIRSF" id="PIRSF500134">
    <property type="entry name" value="UDPglc_DH_bac"/>
    <property type="match status" value="1"/>
</dbReference>
<dbReference type="InterPro" id="IPR028357">
    <property type="entry name" value="UDPglc_DH_bac"/>
</dbReference>
<evidence type="ECO:0000256" key="2">
    <source>
        <dbReference type="ARBA" id="ARBA00023002"/>
    </source>
</evidence>
<dbReference type="SUPFAM" id="SSF52413">
    <property type="entry name" value="UDP-glucose/GDP-mannose dehydrogenase C-terminal domain"/>
    <property type="match status" value="1"/>
</dbReference>
<gene>
    <name evidence="7" type="ORF">E1H14_03575</name>
</gene>
<feature type="binding site" evidence="4">
    <location>
        <position position="197"/>
    </location>
    <ligand>
        <name>substrate</name>
    </ligand>
</feature>
<feature type="binding site" evidence="4">
    <location>
        <begin position="242"/>
        <end position="246"/>
    </location>
    <ligand>
        <name>substrate</name>
    </ligand>
</feature>
<sequence>MHIAIWGNELIAWTAAAAFAEYGNQIHINSDAQIPRSLSQQSEQNNVLFNEPGLLHKVKQHYDQGQLLCGQLDEALACPIQIIALAPDKLELAQQLLGLAAERVPFSLLVINYATFGLGATDQLNTLLDIKRDQVIAYIPDNLSEGNAYERFTQTDTLVIGCQSSKGIQLIQALYKPFSRHLNQLLPVKTHEAEFMKFASNGMLALRLGYINELANLADQLDIDIDTILAGLGSDPRIGKHYLSPGCGFGGSYFSKTIESMAELLKTNRNSIILNTLIEENEKQKTRPFRKLWQHYKTDVAGKKIAVWGLSFKPNTASIQNAPSLNVVKTLLAQGCEVHAHDPQAILNFSQEFPANGQIVYHEKALDALQEADALLILTEWNEYWSPDYAKMLKLMKQPVIIDGRNILEKTLLRDLGFTYYGMGR</sequence>
<dbReference type="PIRSF" id="PIRSF000124">
    <property type="entry name" value="UDPglc_GDPman_dh"/>
    <property type="match status" value="1"/>
</dbReference>
<dbReference type="Pfam" id="PF00984">
    <property type="entry name" value="UDPG_MGDP_dh"/>
    <property type="match status" value="1"/>
</dbReference>
<dbReference type="EC" id="1.1.1.22" evidence="3"/>
<comment type="caution">
    <text evidence="7">The sequence shown here is derived from an EMBL/GenBank/DDBJ whole genome shotgun (WGS) entry which is preliminary data.</text>
</comment>
<dbReference type="InterPro" id="IPR036291">
    <property type="entry name" value="NAD(P)-bd_dom_sf"/>
</dbReference>
<keyword evidence="3 5" id="KW-0520">NAD</keyword>
<accession>A0A5A9W4R6</accession>
<dbReference type="PANTHER" id="PTHR43750:SF3">
    <property type="entry name" value="UDP-GLUCOSE 6-DEHYDROGENASE TUAD"/>
    <property type="match status" value="1"/>
</dbReference>
<evidence type="ECO:0000256" key="5">
    <source>
        <dbReference type="PIRSR" id="PIRSR500134-3"/>
    </source>
</evidence>
<feature type="binding site" evidence="4">
    <location>
        <position position="250"/>
    </location>
    <ligand>
        <name>substrate</name>
    </ligand>
</feature>